<reference evidence="5 6" key="1">
    <citation type="submission" date="2024-06" db="EMBL/GenBank/DDBJ databases">
        <title>The Natural Products Discovery Center: Release of the First 8490 Sequenced Strains for Exploring Actinobacteria Biosynthetic Diversity.</title>
        <authorList>
            <person name="Kalkreuter E."/>
            <person name="Kautsar S.A."/>
            <person name="Yang D."/>
            <person name="Bader C.D."/>
            <person name="Teijaro C.N."/>
            <person name="Fluegel L."/>
            <person name="Davis C.M."/>
            <person name="Simpson J.R."/>
            <person name="Lauterbach L."/>
            <person name="Steele A.D."/>
            <person name="Gui C."/>
            <person name="Meng S."/>
            <person name="Li G."/>
            <person name="Viehrig K."/>
            <person name="Ye F."/>
            <person name="Su P."/>
            <person name="Kiefer A.F."/>
            <person name="Nichols A."/>
            <person name="Cepeda A.J."/>
            <person name="Yan W."/>
            <person name="Fan B."/>
            <person name="Jiang Y."/>
            <person name="Adhikari A."/>
            <person name="Zheng C.-J."/>
            <person name="Schuster L."/>
            <person name="Cowan T.M."/>
            <person name="Smanski M.J."/>
            <person name="Chevrette M.G."/>
            <person name="De Carvalho L.P.S."/>
            <person name="Shen B."/>
        </authorList>
    </citation>
    <scope>NUCLEOTIDE SEQUENCE [LARGE SCALE GENOMIC DNA]</scope>
    <source>
        <strain evidence="5 6">NPDC048946</strain>
    </source>
</reference>
<evidence type="ECO:0000256" key="3">
    <source>
        <dbReference type="SAM" id="SignalP"/>
    </source>
</evidence>
<evidence type="ECO:0000256" key="1">
    <source>
        <dbReference type="ARBA" id="ARBA00010062"/>
    </source>
</evidence>
<sequence length="433" mass="44203">MRHRSALPTAAALVAAALTLTACGSRDSGNAGSSANGSGPGQGGSTVVIGFDGPLTGDLSALALGARNAAELAVRQANEKNLVPGVTFKLEALDDLAQPSNGQQNATKFVADDRVLGVVGPLNSSVAQSMQKVFDQAKLAAVSPSTTNPALTQGENWASGDKKRPFASYFRTATTDDVQGPFAAQYMKNDLAKGKVFVVDNKKAYGAGLASTFKAEFTRIGGQVVGEDHINSGEKDFSAVVTKIRTSGAEAVYFGGEYADSGLFTDQLKKSGAQIPLMGGDGMNDAKYIQLANGNGEGDYATSVGAPVEALPSAKDFVAAYGQGGFKEPYGGYGGYSYDAVSALIQAVKATVEGNGGKLPGDARAKVLAALQKVAFDGVTGRVSFDEFGDTTNKQLTVYQVKGGQWAPVKSGELTVGNAGASAGAPAQGGTPQ</sequence>
<dbReference type="Gene3D" id="3.40.50.2300">
    <property type="match status" value="2"/>
</dbReference>
<dbReference type="Proteomes" id="UP001551482">
    <property type="component" value="Unassembled WGS sequence"/>
</dbReference>
<accession>A0ABV3DQ93</accession>
<dbReference type="PANTHER" id="PTHR47151:SF2">
    <property type="entry name" value="AMINO ACID BINDING PROTEIN"/>
    <property type="match status" value="1"/>
</dbReference>
<evidence type="ECO:0000313" key="5">
    <source>
        <dbReference type="EMBL" id="MEU8137637.1"/>
    </source>
</evidence>
<protein>
    <submittedName>
        <fullName evidence="5">Branched-chain amino acid ABC transporter substrate-binding protein</fullName>
    </submittedName>
</protein>
<feature type="chain" id="PRO_5045927324" evidence="3">
    <location>
        <begin position="23"/>
        <end position="433"/>
    </location>
</feature>
<name>A0ABV3DQ93_9ACTN</name>
<dbReference type="RefSeq" id="WP_358359830.1">
    <property type="nucleotide sequence ID" value="NZ_JBEZFP010000095.1"/>
</dbReference>
<evidence type="ECO:0000313" key="6">
    <source>
        <dbReference type="Proteomes" id="UP001551482"/>
    </source>
</evidence>
<comment type="similarity">
    <text evidence="1">Belongs to the leucine-binding protein family.</text>
</comment>
<dbReference type="CDD" id="cd06342">
    <property type="entry name" value="PBP1_ABC_LIVBP-like"/>
    <property type="match status" value="1"/>
</dbReference>
<dbReference type="EMBL" id="JBEZFP010000095">
    <property type="protein sequence ID" value="MEU8137637.1"/>
    <property type="molecule type" value="Genomic_DNA"/>
</dbReference>
<proteinExistence type="inferred from homology"/>
<feature type="signal peptide" evidence="3">
    <location>
        <begin position="1"/>
        <end position="22"/>
    </location>
</feature>
<gene>
    <name evidence="5" type="ORF">AB0C36_29505</name>
</gene>
<comment type="caution">
    <text evidence="5">The sequence shown here is derived from an EMBL/GenBank/DDBJ whole genome shotgun (WGS) entry which is preliminary data.</text>
</comment>
<dbReference type="InterPro" id="IPR028082">
    <property type="entry name" value="Peripla_BP_I"/>
</dbReference>
<feature type="domain" description="Leucine-binding protein" evidence="4">
    <location>
        <begin position="46"/>
        <end position="404"/>
    </location>
</feature>
<keyword evidence="2 3" id="KW-0732">Signal</keyword>
<dbReference type="PROSITE" id="PS51257">
    <property type="entry name" value="PROKAR_LIPOPROTEIN"/>
    <property type="match status" value="1"/>
</dbReference>
<dbReference type="Pfam" id="PF13458">
    <property type="entry name" value="Peripla_BP_6"/>
    <property type="match status" value="1"/>
</dbReference>
<evidence type="ECO:0000256" key="2">
    <source>
        <dbReference type="ARBA" id="ARBA00022729"/>
    </source>
</evidence>
<dbReference type="SUPFAM" id="SSF53822">
    <property type="entry name" value="Periplasmic binding protein-like I"/>
    <property type="match status" value="1"/>
</dbReference>
<dbReference type="PANTHER" id="PTHR47151">
    <property type="entry name" value="LEU/ILE/VAL-BINDING ABC TRANSPORTER SUBUNIT"/>
    <property type="match status" value="1"/>
</dbReference>
<keyword evidence="6" id="KW-1185">Reference proteome</keyword>
<evidence type="ECO:0000259" key="4">
    <source>
        <dbReference type="Pfam" id="PF13458"/>
    </source>
</evidence>
<organism evidence="5 6">
    <name type="scientific">Streptodolium elevatio</name>
    <dbReference type="NCBI Taxonomy" id="3157996"/>
    <lineage>
        <taxon>Bacteria</taxon>
        <taxon>Bacillati</taxon>
        <taxon>Actinomycetota</taxon>
        <taxon>Actinomycetes</taxon>
        <taxon>Kitasatosporales</taxon>
        <taxon>Streptomycetaceae</taxon>
        <taxon>Streptodolium</taxon>
    </lineage>
</organism>
<dbReference type="InterPro" id="IPR028081">
    <property type="entry name" value="Leu-bd"/>
</dbReference>